<evidence type="ECO:0000259" key="6">
    <source>
        <dbReference type="PROSITE" id="PS00624"/>
    </source>
</evidence>
<comment type="similarity">
    <text evidence="2">Belongs to the GMC oxidoreductase family.</text>
</comment>
<keyword evidence="8" id="KW-1185">Reference proteome</keyword>
<dbReference type="InterPro" id="IPR007867">
    <property type="entry name" value="GMC_OxRtase_C"/>
</dbReference>
<reference evidence="7" key="1">
    <citation type="submission" date="2021-02" db="EMBL/GenBank/DDBJ databases">
        <authorList>
            <person name="Vanwijnsberghe S."/>
        </authorList>
    </citation>
    <scope>NUCLEOTIDE SEQUENCE</scope>
    <source>
        <strain evidence="7">R-70211</strain>
    </source>
</reference>
<evidence type="ECO:0000313" key="7">
    <source>
        <dbReference type="EMBL" id="CAE6865683.1"/>
    </source>
</evidence>
<sequence>MNASTTEFDYVVVGAGSAGAALAARLSESGRYSVLLLEAGPPDKNIWTRIPMGVVKVLQQGKVTRSFFTQPDPAMNDRRIYWPRGWVVGGSSTVNGMIWVHGTPREYDLWAEDGCPGWSYADLLPWFRKIENFAGGDEAYRGRSGPVSVTEFKPVDELPDAFLDATQAAGVVKRVKDYNVRGLGGSYLQFNTRNGVRCNTRMAYLDAALQRPNLTLKTDVLVSRVLLEGKRAVGVRARVDGREVDFRASREVVLCGGAFNSPQLLELSGLGRREVLAGAGIPLLHELPMVGENLSEHVYSPLIYRAAREVSWNRSLSSPLGQARLAARWLFRRDGRMSSSTITAQAFAPGETNGTDAELKIQIQQVSSAGNRGAGKITLDPFDGVTIASFQIRPRSRGSSHIASHDPAADPVMLSNHFSHPDDVAACLKALKLSRRIAGTGPLSRLLQEEVRPGPHAASDEALVQYLRATGATAYHPVGTCRMGTDAAQSVVDPQLRVHGVRGLRVADASVMPTIASTNTNAISIVIGERAADFMLQDVD</sequence>
<dbReference type="InterPro" id="IPR036188">
    <property type="entry name" value="FAD/NAD-bd_sf"/>
</dbReference>
<keyword evidence="3" id="KW-0285">Flavoprotein</keyword>
<dbReference type="Gene3D" id="3.50.50.60">
    <property type="entry name" value="FAD/NAD(P)-binding domain"/>
    <property type="match status" value="1"/>
</dbReference>
<dbReference type="AlphaFoldDB" id="A0A9N8MSR3"/>
<dbReference type="SUPFAM" id="SSF54373">
    <property type="entry name" value="FAD-linked reductases, C-terminal domain"/>
    <property type="match status" value="1"/>
</dbReference>
<keyword evidence="4 5" id="KW-0274">FAD</keyword>
<dbReference type="PIRSF" id="PIRSF000137">
    <property type="entry name" value="Alcohol_oxidase"/>
    <property type="match status" value="1"/>
</dbReference>
<gene>
    <name evidence="7" type="primary">betA_1</name>
    <name evidence="7" type="ORF">R70211_00777</name>
</gene>
<dbReference type="PANTHER" id="PTHR11552">
    <property type="entry name" value="GLUCOSE-METHANOL-CHOLINE GMC OXIDOREDUCTASE"/>
    <property type="match status" value="1"/>
</dbReference>
<name>A0A9N8MSR3_9BURK</name>
<feature type="binding site" evidence="5">
    <location>
        <position position="87"/>
    </location>
    <ligand>
        <name>FAD</name>
        <dbReference type="ChEBI" id="CHEBI:57692"/>
    </ligand>
</feature>
<dbReference type="Pfam" id="PF05199">
    <property type="entry name" value="GMC_oxred_C"/>
    <property type="match status" value="1"/>
</dbReference>
<evidence type="ECO:0000256" key="2">
    <source>
        <dbReference type="ARBA" id="ARBA00010790"/>
    </source>
</evidence>
<dbReference type="Gene3D" id="3.30.560.10">
    <property type="entry name" value="Glucose Oxidase, domain 3"/>
    <property type="match status" value="1"/>
</dbReference>
<evidence type="ECO:0000313" key="8">
    <source>
        <dbReference type="Proteomes" id="UP000675121"/>
    </source>
</evidence>
<dbReference type="RefSeq" id="WP_201082768.1">
    <property type="nucleotide sequence ID" value="NZ_CAJNAS010000002.1"/>
</dbReference>
<organism evidence="7 8">
    <name type="scientific">Paraburkholderia domus</name>
    <dbReference type="NCBI Taxonomy" id="2793075"/>
    <lineage>
        <taxon>Bacteria</taxon>
        <taxon>Pseudomonadati</taxon>
        <taxon>Pseudomonadota</taxon>
        <taxon>Betaproteobacteria</taxon>
        <taxon>Burkholderiales</taxon>
        <taxon>Burkholderiaceae</taxon>
        <taxon>Paraburkholderia</taxon>
    </lineage>
</organism>
<feature type="domain" description="Glucose-methanol-choline oxidoreductase N-terminal" evidence="6">
    <location>
        <begin position="257"/>
        <end position="271"/>
    </location>
</feature>
<dbReference type="InterPro" id="IPR000172">
    <property type="entry name" value="GMC_OxRdtase_N"/>
</dbReference>
<dbReference type="GO" id="GO:0050660">
    <property type="term" value="F:flavin adenine dinucleotide binding"/>
    <property type="evidence" value="ECO:0007669"/>
    <property type="project" value="InterPro"/>
</dbReference>
<dbReference type="GO" id="GO:0008812">
    <property type="term" value="F:choline dehydrogenase activity"/>
    <property type="evidence" value="ECO:0007669"/>
    <property type="project" value="UniProtKB-EC"/>
</dbReference>
<dbReference type="EMBL" id="CAJNAS010000002">
    <property type="protein sequence ID" value="CAE6865683.1"/>
    <property type="molecule type" value="Genomic_DNA"/>
</dbReference>
<dbReference type="InterPro" id="IPR012132">
    <property type="entry name" value="GMC_OxRdtase"/>
</dbReference>
<comment type="cofactor">
    <cofactor evidence="1 5">
        <name>FAD</name>
        <dbReference type="ChEBI" id="CHEBI:57692"/>
    </cofactor>
</comment>
<evidence type="ECO:0000256" key="3">
    <source>
        <dbReference type="ARBA" id="ARBA00022630"/>
    </source>
</evidence>
<dbReference type="EC" id="1.1.99.1" evidence="7"/>
<accession>A0A9N8MSR3</accession>
<dbReference type="Proteomes" id="UP000675121">
    <property type="component" value="Unassembled WGS sequence"/>
</dbReference>
<comment type="caution">
    <text evidence="7">The sequence shown here is derived from an EMBL/GenBank/DDBJ whole genome shotgun (WGS) entry which is preliminary data.</text>
</comment>
<dbReference type="PANTHER" id="PTHR11552:SF147">
    <property type="entry name" value="CHOLINE DEHYDROGENASE, MITOCHONDRIAL"/>
    <property type="match status" value="1"/>
</dbReference>
<feature type="binding site" evidence="5">
    <location>
        <position position="222"/>
    </location>
    <ligand>
        <name>FAD</name>
        <dbReference type="ChEBI" id="CHEBI:57692"/>
    </ligand>
</feature>
<keyword evidence="7" id="KW-0560">Oxidoreductase</keyword>
<dbReference type="Pfam" id="PF00732">
    <property type="entry name" value="GMC_oxred_N"/>
    <property type="match status" value="1"/>
</dbReference>
<proteinExistence type="inferred from homology"/>
<dbReference type="PROSITE" id="PS00624">
    <property type="entry name" value="GMC_OXRED_2"/>
    <property type="match status" value="1"/>
</dbReference>
<evidence type="ECO:0000256" key="4">
    <source>
        <dbReference type="ARBA" id="ARBA00022827"/>
    </source>
</evidence>
<evidence type="ECO:0000256" key="1">
    <source>
        <dbReference type="ARBA" id="ARBA00001974"/>
    </source>
</evidence>
<evidence type="ECO:0000256" key="5">
    <source>
        <dbReference type="PIRSR" id="PIRSR000137-2"/>
    </source>
</evidence>
<dbReference type="SUPFAM" id="SSF51905">
    <property type="entry name" value="FAD/NAD(P)-binding domain"/>
    <property type="match status" value="1"/>
</dbReference>
<protein>
    <submittedName>
        <fullName evidence="7">Oxygen-dependent choline dehydrogenase</fullName>
        <ecNumber evidence="7">1.1.99.1</ecNumber>
    </submittedName>
</protein>